<keyword evidence="3" id="KW-1185">Reference proteome</keyword>
<dbReference type="SUPFAM" id="SSF50494">
    <property type="entry name" value="Trypsin-like serine proteases"/>
    <property type="match status" value="1"/>
</dbReference>
<organism evidence="2 3">
    <name type="scientific">Pseudonocardia thermophila</name>
    <dbReference type="NCBI Taxonomy" id="1848"/>
    <lineage>
        <taxon>Bacteria</taxon>
        <taxon>Bacillati</taxon>
        <taxon>Actinomycetota</taxon>
        <taxon>Actinomycetes</taxon>
        <taxon>Pseudonocardiales</taxon>
        <taxon>Pseudonocardiaceae</taxon>
        <taxon>Pseudonocardia</taxon>
    </lineage>
</organism>
<feature type="signal peptide" evidence="1">
    <location>
        <begin position="1"/>
        <end position="24"/>
    </location>
</feature>
<dbReference type="STRING" id="1848.SAMN05443637_110148"/>
<evidence type="ECO:0000313" key="3">
    <source>
        <dbReference type="Proteomes" id="UP000184363"/>
    </source>
</evidence>
<evidence type="ECO:0000313" key="2">
    <source>
        <dbReference type="EMBL" id="SHK69864.1"/>
    </source>
</evidence>
<evidence type="ECO:0000256" key="1">
    <source>
        <dbReference type="SAM" id="SignalP"/>
    </source>
</evidence>
<name>A0A1M6UKU9_PSETH</name>
<dbReference type="EMBL" id="FRAP01000010">
    <property type="protein sequence ID" value="SHK69864.1"/>
    <property type="molecule type" value="Genomic_DNA"/>
</dbReference>
<protein>
    <recommendedName>
        <fullName evidence="4">Trypsin-like peptidase domain-containing protein</fullName>
    </recommendedName>
</protein>
<proteinExistence type="predicted"/>
<sequence length="306" mass="29745">MAIGSRGLAAAAAAIGVIALTALATPAATAAPATPAAPAAPAAPAEEAPIRPGVTLDTAGAGTCTSNFVFTNGSDLFIGQAAHCAGTGDATETDGCDSGTLPLGTEVIIAAADGSKRSGTLAYSSWVTMQDRGETDPAACAYNDFALVKIADTDAADVSPTVPFFGGPTGLRTTGLTLGEQVYTYGNSPLRLGIELLSPKVGVAAGDEGGGFSHTVYTLSPGVPGDSGSAFLDGDGRAFGVLSTLNLAPLPASNGLTDLAKALAYANAYGGVGTISLVPGGPFTTSPEGVSPMALATPAGPALGDA</sequence>
<dbReference type="AlphaFoldDB" id="A0A1M6UKU9"/>
<keyword evidence="1" id="KW-0732">Signal</keyword>
<gene>
    <name evidence="2" type="ORF">SAMN05443637_110148</name>
</gene>
<feature type="chain" id="PRO_5039713178" description="Trypsin-like peptidase domain-containing protein" evidence="1">
    <location>
        <begin position="25"/>
        <end position="306"/>
    </location>
</feature>
<dbReference type="Proteomes" id="UP000184363">
    <property type="component" value="Unassembled WGS sequence"/>
</dbReference>
<dbReference type="InterPro" id="IPR009003">
    <property type="entry name" value="Peptidase_S1_PA"/>
</dbReference>
<reference evidence="2 3" key="1">
    <citation type="submission" date="2016-11" db="EMBL/GenBank/DDBJ databases">
        <authorList>
            <person name="Jaros S."/>
            <person name="Januszkiewicz K."/>
            <person name="Wedrychowicz H."/>
        </authorList>
    </citation>
    <scope>NUCLEOTIDE SEQUENCE [LARGE SCALE GENOMIC DNA]</scope>
    <source>
        <strain evidence="2 3">DSM 43832</strain>
    </source>
</reference>
<evidence type="ECO:0008006" key="4">
    <source>
        <dbReference type="Google" id="ProtNLM"/>
    </source>
</evidence>
<accession>A0A1M6UKU9</accession>